<reference evidence="2 3" key="1">
    <citation type="submission" date="2019-12" db="EMBL/GenBank/DDBJ databases">
        <authorList>
            <person name="Feng G."/>
            <person name="Zhu H."/>
        </authorList>
    </citation>
    <scope>NUCLEOTIDE SEQUENCE [LARGE SCALE GENOMIC DNA]</scope>
    <source>
        <strain evidence="2 3">FGD1</strain>
    </source>
</reference>
<feature type="transmembrane region" description="Helical" evidence="1">
    <location>
        <begin position="25"/>
        <end position="49"/>
    </location>
</feature>
<keyword evidence="1" id="KW-0812">Transmembrane</keyword>
<organism evidence="2 3">
    <name type="scientific">Novosphingobium silvae</name>
    <dbReference type="NCBI Taxonomy" id="2692619"/>
    <lineage>
        <taxon>Bacteria</taxon>
        <taxon>Pseudomonadati</taxon>
        <taxon>Pseudomonadota</taxon>
        <taxon>Alphaproteobacteria</taxon>
        <taxon>Sphingomonadales</taxon>
        <taxon>Sphingomonadaceae</taxon>
        <taxon>Novosphingobium</taxon>
    </lineage>
</organism>
<accession>A0A7X4K600</accession>
<name>A0A7X4K600_9SPHN</name>
<evidence type="ECO:0000256" key="1">
    <source>
        <dbReference type="SAM" id="Phobius"/>
    </source>
</evidence>
<dbReference type="AlphaFoldDB" id="A0A7X4K600"/>
<protein>
    <submittedName>
        <fullName evidence="2">Uncharacterized protein</fullName>
    </submittedName>
</protein>
<proteinExistence type="predicted"/>
<comment type="caution">
    <text evidence="2">The sequence shown here is derived from an EMBL/GenBank/DDBJ whole genome shotgun (WGS) entry which is preliminary data.</text>
</comment>
<keyword evidence="1" id="KW-0472">Membrane</keyword>
<dbReference type="RefSeq" id="WP_160984140.1">
    <property type="nucleotide sequence ID" value="NZ_WVTD01000001.1"/>
</dbReference>
<evidence type="ECO:0000313" key="2">
    <source>
        <dbReference type="EMBL" id="MYL96412.1"/>
    </source>
</evidence>
<dbReference type="Proteomes" id="UP000465810">
    <property type="component" value="Unassembled WGS sequence"/>
</dbReference>
<dbReference type="EMBL" id="WVTD01000001">
    <property type="protein sequence ID" value="MYL96412.1"/>
    <property type="molecule type" value="Genomic_DNA"/>
</dbReference>
<gene>
    <name evidence="2" type="ORF">GR702_01310</name>
</gene>
<keyword evidence="3" id="KW-1185">Reference proteome</keyword>
<keyword evidence="1" id="KW-1133">Transmembrane helix</keyword>
<evidence type="ECO:0000313" key="3">
    <source>
        <dbReference type="Proteomes" id="UP000465810"/>
    </source>
</evidence>
<sequence length="58" mass="6023">MLKPDVHSMECACRACTPPPLDGGAIFLGLGAAAVFCVSILLIAFVVGLQVDSLSTFR</sequence>